<proteinExistence type="predicted"/>
<feature type="transmembrane region" description="Helical" evidence="1">
    <location>
        <begin position="44"/>
        <end position="60"/>
    </location>
</feature>
<dbReference type="RefSeq" id="WP_088273909.1">
    <property type="nucleotide sequence ID" value="NZ_AP027273.1"/>
</dbReference>
<keyword evidence="1" id="KW-0812">Transmembrane</keyword>
<gene>
    <name evidence="2" type="ORF">SAMN05216586_101330</name>
</gene>
<name>A0AAQ1G4R2_9GAMM</name>
<dbReference type="Proteomes" id="UP000243518">
    <property type="component" value="Unassembled WGS sequence"/>
</dbReference>
<protein>
    <recommendedName>
        <fullName evidence="4">DUF2065 domain-containing protein</fullName>
    </recommendedName>
</protein>
<dbReference type="InterPro" id="IPR019201">
    <property type="entry name" value="DUF2065"/>
</dbReference>
<comment type="caution">
    <text evidence="2">The sequence shown here is derived from an EMBL/GenBank/DDBJ whole genome shotgun (WGS) entry which is preliminary data.</text>
</comment>
<dbReference type="AlphaFoldDB" id="A0AAQ1G4R2"/>
<dbReference type="PANTHER" id="PTHR38602:SF1">
    <property type="entry name" value="INNER MEMBRANE PROTEIN"/>
    <property type="match status" value="1"/>
</dbReference>
<dbReference type="EMBL" id="FNVE01000001">
    <property type="protein sequence ID" value="SEF54456.1"/>
    <property type="molecule type" value="Genomic_DNA"/>
</dbReference>
<evidence type="ECO:0000313" key="2">
    <source>
        <dbReference type="EMBL" id="SEF54456.1"/>
    </source>
</evidence>
<reference evidence="2 3" key="1">
    <citation type="submission" date="2016-10" db="EMBL/GenBank/DDBJ databases">
        <authorList>
            <person name="Varghese N."/>
            <person name="Submissions S."/>
        </authorList>
    </citation>
    <scope>NUCLEOTIDE SEQUENCE [LARGE SCALE GENOMIC DNA]</scope>
    <source>
        <strain evidence="2 3">CECT 8317</strain>
    </source>
</reference>
<keyword evidence="1" id="KW-1133">Transmembrane helix</keyword>
<organism evidence="2 3">
    <name type="scientific">Halopseudomonas aestusnigri</name>
    <dbReference type="NCBI Taxonomy" id="857252"/>
    <lineage>
        <taxon>Bacteria</taxon>
        <taxon>Pseudomonadati</taxon>
        <taxon>Pseudomonadota</taxon>
        <taxon>Gammaproteobacteria</taxon>
        <taxon>Pseudomonadales</taxon>
        <taxon>Pseudomonadaceae</taxon>
        <taxon>Halopseudomonas</taxon>
    </lineage>
</organism>
<accession>A0AAQ1G4R2</accession>
<keyword evidence="3" id="KW-1185">Reference proteome</keyword>
<evidence type="ECO:0008006" key="4">
    <source>
        <dbReference type="Google" id="ProtNLM"/>
    </source>
</evidence>
<dbReference type="Pfam" id="PF09838">
    <property type="entry name" value="DUF2065"/>
    <property type="match status" value="1"/>
</dbReference>
<sequence length="64" mass="7204">MWQDFLTALCLVLVLEGILPFLVPERWQRMMSGIGDLSPRQVRLAALASMVLGTLCLYLVRQVA</sequence>
<dbReference type="PANTHER" id="PTHR38602">
    <property type="entry name" value="INNER MEMBRANE PROTEIN-RELATED"/>
    <property type="match status" value="1"/>
</dbReference>
<evidence type="ECO:0000313" key="3">
    <source>
        <dbReference type="Proteomes" id="UP000243518"/>
    </source>
</evidence>
<keyword evidence="1" id="KW-0472">Membrane</keyword>
<evidence type="ECO:0000256" key="1">
    <source>
        <dbReference type="SAM" id="Phobius"/>
    </source>
</evidence>